<evidence type="ECO:0000313" key="2">
    <source>
        <dbReference type="EMBL" id="SDW32588.1"/>
    </source>
</evidence>
<gene>
    <name evidence="2" type="ORF">SAMN05444358_101512</name>
</gene>
<proteinExistence type="predicted"/>
<name>A0A1H2SLY2_9RHOB</name>
<keyword evidence="3" id="KW-1185">Reference proteome</keyword>
<sequence length="218" mass="25115">MTKRPSRVTLAISGIAFWAAAFAPSLSTSESSSDAKVLSSLQGMGYSDIHIDGCTVSFSRETVPTEGNSYLTKYDRHVNLRTLDLSEAYEVRVRATDHGYLYVAEVPLNKKYYQYESLIDSFRYWVLRNYPKSNWPHTSSNIEGHEAAEIEAELWNRLPQIKYLNRWTSHRRTGSLTLLPPVFRMTYHERSNLVLFRDALINHSANYHCSNPNEERDT</sequence>
<organism evidence="2 3">
    <name type="scientific">Ruegeria halocynthiae</name>
    <dbReference type="NCBI Taxonomy" id="985054"/>
    <lineage>
        <taxon>Bacteria</taxon>
        <taxon>Pseudomonadati</taxon>
        <taxon>Pseudomonadota</taxon>
        <taxon>Alphaproteobacteria</taxon>
        <taxon>Rhodobacterales</taxon>
        <taxon>Roseobacteraceae</taxon>
        <taxon>Ruegeria</taxon>
    </lineage>
</organism>
<evidence type="ECO:0000256" key="1">
    <source>
        <dbReference type="SAM" id="SignalP"/>
    </source>
</evidence>
<dbReference type="AlphaFoldDB" id="A0A1H2SLY2"/>
<protein>
    <submittedName>
        <fullName evidence="2">Uncharacterized protein</fullName>
    </submittedName>
</protein>
<evidence type="ECO:0000313" key="3">
    <source>
        <dbReference type="Proteomes" id="UP000183400"/>
    </source>
</evidence>
<feature type="signal peptide" evidence="1">
    <location>
        <begin position="1"/>
        <end position="23"/>
    </location>
</feature>
<dbReference type="EMBL" id="FNNP01000001">
    <property type="protein sequence ID" value="SDW32588.1"/>
    <property type="molecule type" value="Genomic_DNA"/>
</dbReference>
<dbReference type="Proteomes" id="UP000183400">
    <property type="component" value="Unassembled WGS sequence"/>
</dbReference>
<feature type="chain" id="PRO_5010285354" evidence="1">
    <location>
        <begin position="24"/>
        <end position="218"/>
    </location>
</feature>
<reference evidence="3" key="1">
    <citation type="submission" date="2016-10" db="EMBL/GenBank/DDBJ databases">
        <authorList>
            <person name="Varghese N."/>
            <person name="Submissions S."/>
        </authorList>
    </citation>
    <scope>NUCLEOTIDE SEQUENCE [LARGE SCALE GENOMIC DNA]</scope>
    <source>
        <strain evidence="3">DSM 27839</strain>
    </source>
</reference>
<keyword evidence="1" id="KW-0732">Signal</keyword>
<accession>A0A1H2SLY2</accession>